<gene>
    <name evidence="17" type="primary">nd3</name>
</gene>
<keyword evidence="10 16" id="KW-1133">Transmembrane helix</keyword>
<dbReference type="EC" id="7.1.1.2" evidence="3 16"/>
<evidence type="ECO:0000256" key="8">
    <source>
        <dbReference type="ARBA" id="ARBA00022967"/>
    </source>
</evidence>
<comment type="catalytic activity">
    <reaction evidence="15 16">
        <text>a ubiquinone + NADH + 5 H(+)(in) = a ubiquinol + NAD(+) + 4 H(+)(out)</text>
        <dbReference type="Rhea" id="RHEA:29091"/>
        <dbReference type="Rhea" id="RHEA-COMP:9565"/>
        <dbReference type="Rhea" id="RHEA-COMP:9566"/>
        <dbReference type="ChEBI" id="CHEBI:15378"/>
        <dbReference type="ChEBI" id="CHEBI:16389"/>
        <dbReference type="ChEBI" id="CHEBI:17976"/>
        <dbReference type="ChEBI" id="CHEBI:57540"/>
        <dbReference type="ChEBI" id="CHEBI:57945"/>
        <dbReference type="EC" id="7.1.1.2"/>
    </reaction>
</comment>
<keyword evidence="8 16" id="KW-1278">Translocase</keyword>
<reference evidence="17" key="2">
    <citation type="submission" date="2006-03" db="EMBL/GenBank/DDBJ databases">
        <authorList>
            <person name="Douglas D.A."/>
        </authorList>
    </citation>
    <scope>NUCLEOTIDE SEQUENCE</scope>
</reference>
<dbReference type="GO" id="GO:0030964">
    <property type="term" value="C:NADH dehydrogenase complex"/>
    <property type="evidence" value="ECO:0007669"/>
    <property type="project" value="TreeGrafter"/>
</dbReference>
<dbReference type="Gene3D" id="1.20.58.1610">
    <property type="entry name" value="NADH:ubiquinone/plastoquinone oxidoreductase, chain 3"/>
    <property type="match status" value="1"/>
</dbReference>
<dbReference type="InterPro" id="IPR000440">
    <property type="entry name" value="NADH_UbQ/plastoQ_OxRdtase_su3"/>
</dbReference>
<evidence type="ECO:0000256" key="5">
    <source>
        <dbReference type="ARBA" id="ARBA00022448"/>
    </source>
</evidence>
<evidence type="ECO:0000256" key="10">
    <source>
        <dbReference type="ARBA" id="ARBA00022989"/>
    </source>
</evidence>
<evidence type="ECO:0000256" key="13">
    <source>
        <dbReference type="ARBA" id="ARBA00023128"/>
    </source>
</evidence>
<keyword evidence="7 16" id="KW-0812">Transmembrane</keyword>
<proteinExistence type="inferred from homology"/>
<evidence type="ECO:0000256" key="14">
    <source>
        <dbReference type="ARBA" id="ARBA00023136"/>
    </source>
</evidence>
<comment type="similarity">
    <text evidence="2 16">Belongs to the complex I subunit 3 family.</text>
</comment>
<keyword evidence="9 16" id="KW-0249">Electron transport</keyword>
<dbReference type="EMBL" id="AM236349">
    <property type="protein sequence ID" value="CAL69864.1"/>
    <property type="molecule type" value="Genomic_DNA"/>
</dbReference>
<geneLocation type="mitochondrion" evidence="17"/>
<evidence type="ECO:0000256" key="11">
    <source>
        <dbReference type="ARBA" id="ARBA00023027"/>
    </source>
</evidence>
<keyword evidence="12 16" id="KW-0830">Ubiquinone</keyword>
<evidence type="ECO:0000256" key="4">
    <source>
        <dbReference type="ARBA" id="ARBA00021007"/>
    </source>
</evidence>
<protein>
    <recommendedName>
        <fullName evidence="4 16">NADH-ubiquinone oxidoreductase chain 3</fullName>
        <ecNumber evidence="3 16">7.1.1.2</ecNumber>
    </recommendedName>
</protein>
<dbReference type="AlphaFoldDB" id="A0PDT1"/>
<comment type="subcellular location">
    <subcellularLocation>
        <location evidence="1 16">Mitochondrion membrane</location>
        <topology evidence="1 16">Multi-pass membrane protein</topology>
    </subcellularLocation>
</comment>
<feature type="transmembrane region" description="Helical" evidence="16">
    <location>
        <begin position="54"/>
        <end position="74"/>
    </location>
</feature>
<dbReference type="PANTHER" id="PTHR11058">
    <property type="entry name" value="NADH-UBIQUINONE OXIDOREDUCTASE CHAIN 3"/>
    <property type="match status" value="1"/>
</dbReference>
<dbReference type="InterPro" id="IPR038430">
    <property type="entry name" value="NDAH_ubi_oxred_su3_sf"/>
</dbReference>
<dbReference type="PANTHER" id="PTHR11058:SF9">
    <property type="entry name" value="NADH-UBIQUINONE OXIDOREDUCTASE CHAIN 3"/>
    <property type="match status" value="1"/>
</dbReference>
<keyword evidence="11 16" id="KW-0520">NAD</keyword>
<accession>A0PDT1</accession>
<feature type="transmembrane region" description="Helical" evidence="16">
    <location>
        <begin position="86"/>
        <end position="106"/>
    </location>
</feature>
<evidence type="ECO:0000256" key="16">
    <source>
        <dbReference type="RuleBase" id="RU003640"/>
    </source>
</evidence>
<name>A0PDT1_PANGU</name>
<evidence type="ECO:0000256" key="12">
    <source>
        <dbReference type="ARBA" id="ARBA00023075"/>
    </source>
</evidence>
<dbReference type="GO" id="GO:0008137">
    <property type="term" value="F:NADH dehydrogenase (ubiquinone) activity"/>
    <property type="evidence" value="ECO:0007669"/>
    <property type="project" value="UniProtKB-UniRule"/>
</dbReference>
<keyword evidence="14 16" id="KW-0472">Membrane</keyword>
<evidence type="ECO:0000256" key="9">
    <source>
        <dbReference type="ARBA" id="ARBA00022982"/>
    </source>
</evidence>
<comment type="function">
    <text evidence="16">Core subunit of the mitochondrial membrane respiratory chain NADH dehydrogenase (Complex I) which catalyzes electron transfer from NADH through the respiratory chain, using ubiquinone as an electron acceptor. Essential for the catalytic activity of complex I.</text>
</comment>
<evidence type="ECO:0000256" key="2">
    <source>
        <dbReference type="ARBA" id="ARBA00008472"/>
    </source>
</evidence>
<feature type="transmembrane region" description="Helical" evidence="16">
    <location>
        <begin position="6"/>
        <end position="26"/>
    </location>
</feature>
<keyword evidence="13 16" id="KW-0496">Mitochondrion</keyword>
<evidence type="ECO:0000256" key="15">
    <source>
        <dbReference type="ARBA" id="ARBA00049551"/>
    </source>
</evidence>
<evidence type="ECO:0000256" key="6">
    <source>
        <dbReference type="ARBA" id="ARBA00022660"/>
    </source>
</evidence>
<evidence type="ECO:0000256" key="1">
    <source>
        <dbReference type="ARBA" id="ARBA00004225"/>
    </source>
</evidence>
<sequence>MNLTTLIMMAMMTAMALYTVNIHIIMKPDINKLSPYECGFDPLGNARTPISIQFFLIAILFILFDLEIVLLLPIPWSMNTNPPTTTITLTMVLLMILTLGLLYEWLQGGLEWTE</sequence>
<evidence type="ECO:0000313" key="17">
    <source>
        <dbReference type="EMBL" id="CAL69864.1"/>
    </source>
</evidence>
<reference evidence="17" key="1">
    <citation type="journal article" date="2006" name="Zool. Scr.">
        <title>A mitogenomic study on the phylogenetic position of snakes.</title>
        <authorList>
            <person name="Douglas D."/>
            <person name="Janke A."/>
            <person name="Arnason U."/>
        </authorList>
    </citation>
    <scope>NUCLEOTIDE SEQUENCE</scope>
</reference>
<organism evidence="17">
    <name type="scientific">Pantherophis guttatus guttatus</name>
    <dbReference type="NCBI Taxonomy" id="412765"/>
    <lineage>
        <taxon>Eukaryota</taxon>
        <taxon>Metazoa</taxon>
        <taxon>Chordata</taxon>
        <taxon>Craniata</taxon>
        <taxon>Vertebrata</taxon>
        <taxon>Euteleostomi</taxon>
        <taxon>Lepidosauria</taxon>
        <taxon>Squamata</taxon>
        <taxon>Bifurcata</taxon>
        <taxon>Unidentata</taxon>
        <taxon>Episquamata</taxon>
        <taxon>Toxicofera</taxon>
        <taxon>Serpentes</taxon>
        <taxon>Colubroidea</taxon>
        <taxon>Colubridae</taxon>
        <taxon>Colubrinae</taxon>
        <taxon>Pantherophis</taxon>
    </lineage>
</organism>
<evidence type="ECO:0000256" key="3">
    <source>
        <dbReference type="ARBA" id="ARBA00012944"/>
    </source>
</evidence>
<dbReference type="GO" id="GO:0031966">
    <property type="term" value="C:mitochondrial membrane"/>
    <property type="evidence" value="ECO:0007669"/>
    <property type="project" value="UniProtKB-SubCell"/>
</dbReference>
<dbReference type="Pfam" id="PF00507">
    <property type="entry name" value="Oxidored_q4"/>
    <property type="match status" value="1"/>
</dbReference>
<keyword evidence="6 16" id="KW-0679">Respiratory chain</keyword>
<keyword evidence="5 16" id="KW-0813">Transport</keyword>
<dbReference type="FunFam" id="1.20.58.1610:FF:000004">
    <property type="entry name" value="NADH-quinone oxidoreductase subunit A"/>
    <property type="match status" value="1"/>
</dbReference>
<evidence type="ECO:0000256" key="7">
    <source>
        <dbReference type="ARBA" id="ARBA00022692"/>
    </source>
</evidence>